<dbReference type="RefSeq" id="WP_331243151.1">
    <property type="nucleotide sequence ID" value="NZ_JAQSGJ010000003.1"/>
</dbReference>
<evidence type="ECO:0000313" key="2">
    <source>
        <dbReference type="Proteomes" id="UP001330016"/>
    </source>
</evidence>
<organism evidence="1 2">
    <name type="scientific">Schleiferilactobacillus harbinensis</name>
    <dbReference type="NCBI Taxonomy" id="304207"/>
    <lineage>
        <taxon>Bacteria</taxon>
        <taxon>Bacillati</taxon>
        <taxon>Bacillota</taxon>
        <taxon>Bacilli</taxon>
        <taxon>Lactobacillales</taxon>
        <taxon>Lactobacillaceae</taxon>
        <taxon>Schleiferilactobacillus</taxon>
    </lineage>
</organism>
<evidence type="ECO:0000313" key="1">
    <source>
        <dbReference type="EMBL" id="MEE6714631.1"/>
    </source>
</evidence>
<sequence>YGHTYVEISRRWAYHKLYANDRNLSLVRLVEWINGIKAKSGETSQIVSAREWGPLAFSMNQPAGRADSIGRHLS</sequence>
<keyword evidence="2" id="KW-1185">Reference proteome</keyword>
<proteinExistence type="predicted"/>
<accession>A0ABU7SWC8</accession>
<protein>
    <submittedName>
        <fullName evidence="1">Uncharacterized protein</fullName>
    </submittedName>
</protein>
<dbReference type="EMBL" id="JAQSGK010000003">
    <property type="protein sequence ID" value="MEE6714631.1"/>
    <property type="molecule type" value="Genomic_DNA"/>
</dbReference>
<feature type="non-terminal residue" evidence="1">
    <location>
        <position position="1"/>
    </location>
</feature>
<name>A0ABU7SWC8_9LACO</name>
<gene>
    <name evidence="1" type="ORF">PS435_02060</name>
</gene>
<comment type="caution">
    <text evidence="1">The sequence shown here is derived from an EMBL/GenBank/DDBJ whole genome shotgun (WGS) entry which is preliminary data.</text>
</comment>
<reference evidence="1 2" key="1">
    <citation type="submission" date="2023-02" db="EMBL/GenBank/DDBJ databases">
        <title>The predominant lactic acid bacteria and yeasts involved in the spontaneous fermentation of millet during the production of the traditional porridge Hausa koko in Ghana.</title>
        <authorList>
            <person name="Atter A."/>
            <person name="Diaz M."/>
        </authorList>
    </citation>
    <scope>NUCLEOTIDE SEQUENCE [LARGE SCALE GENOMIC DNA]</scope>
    <source>
        <strain evidence="1 2">FI11640</strain>
    </source>
</reference>
<dbReference type="Proteomes" id="UP001330016">
    <property type="component" value="Unassembled WGS sequence"/>
</dbReference>